<dbReference type="InterPro" id="IPR048279">
    <property type="entry name" value="MdtK-like"/>
</dbReference>
<dbReference type="PANTHER" id="PTHR42893:SF46">
    <property type="entry name" value="PROTEIN DETOXIFICATION 44, CHLOROPLASTIC"/>
    <property type="match status" value="1"/>
</dbReference>
<evidence type="ECO:0000313" key="9">
    <source>
        <dbReference type="EMBL" id="AXM07176.1"/>
    </source>
</evidence>
<dbReference type="GO" id="GO:0015297">
    <property type="term" value="F:antiporter activity"/>
    <property type="evidence" value="ECO:0007669"/>
    <property type="project" value="InterPro"/>
</dbReference>
<name>A0A2B7IWU5_CUTAC</name>
<feature type="transmembrane region" description="Helical" evidence="8">
    <location>
        <begin position="59"/>
        <end position="79"/>
    </location>
</feature>
<keyword evidence="5 8" id="KW-0812">Transmembrane</keyword>
<dbReference type="InterPro" id="IPR044644">
    <property type="entry name" value="DinF-like"/>
</dbReference>
<keyword evidence="7 8" id="KW-0472">Membrane</keyword>
<feature type="transmembrane region" description="Helical" evidence="8">
    <location>
        <begin position="100"/>
        <end position="126"/>
    </location>
</feature>
<dbReference type="EMBL" id="MVCE01000003">
    <property type="protein sequence ID" value="PGF33980.1"/>
    <property type="molecule type" value="Genomic_DNA"/>
</dbReference>
<protein>
    <submittedName>
        <fullName evidence="10">MATE family efflux transporter</fullName>
    </submittedName>
</protein>
<feature type="transmembrane region" description="Helical" evidence="8">
    <location>
        <begin position="169"/>
        <end position="188"/>
    </location>
</feature>
<feature type="transmembrane region" description="Helical" evidence="8">
    <location>
        <begin position="194"/>
        <end position="216"/>
    </location>
</feature>
<evidence type="ECO:0000256" key="4">
    <source>
        <dbReference type="ARBA" id="ARBA00022475"/>
    </source>
</evidence>
<feature type="transmembrane region" description="Helical" evidence="8">
    <location>
        <begin position="417"/>
        <end position="436"/>
    </location>
</feature>
<dbReference type="GO" id="GO:0042910">
    <property type="term" value="F:xenobiotic transmembrane transporter activity"/>
    <property type="evidence" value="ECO:0007669"/>
    <property type="project" value="InterPro"/>
</dbReference>
<feature type="transmembrane region" description="Helical" evidence="8">
    <location>
        <begin position="385"/>
        <end position="405"/>
    </location>
</feature>
<dbReference type="NCBIfam" id="TIGR00797">
    <property type="entry name" value="matE"/>
    <property type="match status" value="1"/>
</dbReference>
<evidence type="ECO:0000256" key="8">
    <source>
        <dbReference type="SAM" id="Phobius"/>
    </source>
</evidence>
<keyword evidence="3" id="KW-0813">Transport</keyword>
<dbReference type="RefSeq" id="WP_002516439.1">
    <property type="nucleotide sequence ID" value="NZ_AP019664.1"/>
</dbReference>
<feature type="transmembrane region" description="Helical" evidence="8">
    <location>
        <begin position="351"/>
        <end position="373"/>
    </location>
</feature>
<dbReference type="CDD" id="cd13136">
    <property type="entry name" value="MATE_DinF_like"/>
    <property type="match status" value="1"/>
</dbReference>
<evidence type="ECO:0000313" key="10">
    <source>
        <dbReference type="EMBL" id="PGF33980.1"/>
    </source>
</evidence>
<evidence type="ECO:0000256" key="5">
    <source>
        <dbReference type="ARBA" id="ARBA00022692"/>
    </source>
</evidence>
<evidence type="ECO:0000256" key="6">
    <source>
        <dbReference type="ARBA" id="ARBA00022989"/>
    </source>
</evidence>
<dbReference type="InterPro" id="IPR002528">
    <property type="entry name" value="MATE_fam"/>
</dbReference>
<organism evidence="10 11">
    <name type="scientific">Cutibacterium acnes</name>
    <name type="common">Propionibacterium acnes</name>
    <dbReference type="NCBI Taxonomy" id="1747"/>
    <lineage>
        <taxon>Bacteria</taxon>
        <taxon>Bacillati</taxon>
        <taxon>Actinomycetota</taxon>
        <taxon>Actinomycetes</taxon>
        <taxon>Propionibacteriales</taxon>
        <taxon>Propionibacteriaceae</taxon>
        <taxon>Cutibacterium</taxon>
    </lineage>
</organism>
<gene>
    <name evidence="10" type="ORF">B1B09_08845</name>
    <name evidence="9" type="ORF">DXN06_08550</name>
</gene>
<dbReference type="GeneID" id="92858197"/>
<dbReference type="Proteomes" id="UP000256621">
    <property type="component" value="Chromosome"/>
</dbReference>
<sequence>MVRGSRDPGSEVGAGYRQILNLAVPAFLSLIAEPLFLVADSAVVGHLGTAELAGLGVASAALTTFTGLFVFLAYATTATSSRRMGAGDRQGAAQAGVDGLWLSVIIGLLVAIMLVAIPTTVAGWFGASGAVAEQAGRYLRITGFGVPAMLATMAITGVLRGFQDTRTPLVVTVVTFSANLVLNLWFVLGMGWGIQGSAIGTLVCQIAMAVALVWVLRIRTRGLDLSLVPHLSGIASSLRDGIPLLIRTLALRAALYVTTWVAARSGAITMASYQVTMTMWNLLLMAMDALGIAGQALTGASLGAGDVRRTRSLTATMTRWGLVAGVVIGIVLAAFHQVVPALYTDDPAVHRAVAAGLLVVAAQQIVAGPAFVLDGVLIGAGDGRWLSGAQVVMLLVYLPMAWAVHLLAPSDPAAAVVWLWVAFSGFMIVRCAILAWRARGDAWMRTGA</sequence>
<comment type="subcellular location">
    <subcellularLocation>
        <location evidence="1">Cell membrane</location>
        <topology evidence="1">Multi-pass membrane protein</topology>
    </subcellularLocation>
</comment>
<dbReference type="PIRSF" id="PIRSF006603">
    <property type="entry name" value="DinF"/>
    <property type="match status" value="1"/>
</dbReference>
<dbReference type="Pfam" id="PF01554">
    <property type="entry name" value="MatE"/>
    <property type="match status" value="2"/>
</dbReference>
<evidence type="ECO:0000256" key="1">
    <source>
        <dbReference type="ARBA" id="ARBA00004651"/>
    </source>
</evidence>
<evidence type="ECO:0000256" key="3">
    <source>
        <dbReference type="ARBA" id="ARBA00022448"/>
    </source>
</evidence>
<evidence type="ECO:0000256" key="2">
    <source>
        <dbReference type="ARBA" id="ARBA00010199"/>
    </source>
</evidence>
<accession>A0A2B7IWU5</accession>
<reference evidence="9 12" key="2">
    <citation type="submission" date="2018-08" db="EMBL/GenBank/DDBJ databases">
        <title>Genome sequencing of Cutibacterium acnes KCOM 1315.</title>
        <authorList>
            <person name="Kook J.-K."/>
            <person name="Park S.-N."/>
            <person name="Lim Y.K."/>
        </authorList>
    </citation>
    <scope>NUCLEOTIDE SEQUENCE [LARGE SCALE GENOMIC DNA]</scope>
    <source>
        <strain evidence="9 12">KCOM 1315</strain>
    </source>
</reference>
<reference evidence="10 11" key="1">
    <citation type="submission" date="2017-02" db="EMBL/GenBank/DDBJ databases">
        <title>Prevalence of linear plasmids in Cutibacterium acnes isolates obtained from cancerous prostatic tissue.</title>
        <authorList>
            <person name="Davidsson S."/>
            <person name="Bruggemann H."/>
        </authorList>
    </citation>
    <scope>NUCLEOTIDE SEQUENCE [LARGE SCALE GENOMIC DNA]</scope>
    <source>
        <strain evidence="10 11">11-78</strain>
    </source>
</reference>
<keyword evidence="4" id="KW-1003">Cell membrane</keyword>
<evidence type="ECO:0000313" key="11">
    <source>
        <dbReference type="Proteomes" id="UP000226191"/>
    </source>
</evidence>
<feature type="transmembrane region" description="Helical" evidence="8">
    <location>
        <begin position="20"/>
        <end position="39"/>
    </location>
</feature>
<dbReference type="EMBL" id="CP031442">
    <property type="protein sequence ID" value="AXM07176.1"/>
    <property type="molecule type" value="Genomic_DNA"/>
</dbReference>
<evidence type="ECO:0000313" key="12">
    <source>
        <dbReference type="Proteomes" id="UP000256621"/>
    </source>
</evidence>
<keyword evidence="6 8" id="KW-1133">Transmembrane helix</keyword>
<dbReference type="Proteomes" id="UP000226191">
    <property type="component" value="Unassembled WGS sequence"/>
</dbReference>
<feature type="transmembrane region" description="Helical" evidence="8">
    <location>
        <begin position="317"/>
        <end position="339"/>
    </location>
</feature>
<dbReference type="PANTHER" id="PTHR42893">
    <property type="entry name" value="PROTEIN DETOXIFICATION 44, CHLOROPLASTIC-RELATED"/>
    <property type="match status" value="1"/>
</dbReference>
<proteinExistence type="inferred from homology"/>
<evidence type="ECO:0000256" key="7">
    <source>
        <dbReference type="ARBA" id="ARBA00023136"/>
    </source>
</evidence>
<feature type="transmembrane region" description="Helical" evidence="8">
    <location>
        <begin position="244"/>
        <end position="263"/>
    </location>
</feature>
<feature type="transmembrane region" description="Helical" evidence="8">
    <location>
        <begin position="283"/>
        <end position="305"/>
    </location>
</feature>
<dbReference type="GO" id="GO:0005886">
    <property type="term" value="C:plasma membrane"/>
    <property type="evidence" value="ECO:0007669"/>
    <property type="project" value="UniProtKB-SubCell"/>
</dbReference>
<dbReference type="OrthoDB" id="5242355at2"/>
<comment type="similarity">
    <text evidence="2">Belongs to the multi antimicrobial extrusion (MATE) (TC 2.A.66.1) family.</text>
</comment>
<dbReference type="AlphaFoldDB" id="A0A2B7IWU5"/>
<feature type="transmembrane region" description="Helical" evidence="8">
    <location>
        <begin position="138"/>
        <end position="162"/>
    </location>
</feature>